<dbReference type="AlphaFoldDB" id="A0A0C3FDW9"/>
<feature type="region of interest" description="Disordered" evidence="1">
    <location>
        <begin position="38"/>
        <end position="60"/>
    </location>
</feature>
<organism evidence="2 3">
    <name type="scientific">Piloderma croceum (strain F 1598)</name>
    <dbReference type="NCBI Taxonomy" id="765440"/>
    <lineage>
        <taxon>Eukaryota</taxon>
        <taxon>Fungi</taxon>
        <taxon>Dikarya</taxon>
        <taxon>Basidiomycota</taxon>
        <taxon>Agaricomycotina</taxon>
        <taxon>Agaricomycetes</taxon>
        <taxon>Agaricomycetidae</taxon>
        <taxon>Atheliales</taxon>
        <taxon>Atheliaceae</taxon>
        <taxon>Piloderma</taxon>
    </lineage>
</organism>
<dbReference type="InParanoid" id="A0A0C3FDW9"/>
<gene>
    <name evidence="2" type="ORF">PILCRDRAFT_820488</name>
</gene>
<evidence type="ECO:0000256" key="1">
    <source>
        <dbReference type="SAM" id="MobiDB-lite"/>
    </source>
</evidence>
<dbReference type="HOGENOM" id="CLU_2942606_0_0_1"/>
<accession>A0A0C3FDW9</accession>
<dbReference type="EMBL" id="KN832994">
    <property type="protein sequence ID" value="KIM82615.1"/>
    <property type="molecule type" value="Genomic_DNA"/>
</dbReference>
<keyword evidence="3" id="KW-1185">Reference proteome</keyword>
<protein>
    <submittedName>
        <fullName evidence="2">Uncharacterized protein</fullName>
    </submittedName>
</protein>
<evidence type="ECO:0000313" key="3">
    <source>
        <dbReference type="Proteomes" id="UP000054166"/>
    </source>
</evidence>
<reference evidence="2 3" key="1">
    <citation type="submission" date="2014-04" db="EMBL/GenBank/DDBJ databases">
        <authorList>
            <consortium name="DOE Joint Genome Institute"/>
            <person name="Kuo A."/>
            <person name="Tarkka M."/>
            <person name="Buscot F."/>
            <person name="Kohler A."/>
            <person name="Nagy L.G."/>
            <person name="Floudas D."/>
            <person name="Copeland A."/>
            <person name="Barry K.W."/>
            <person name="Cichocki N."/>
            <person name="Veneault-Fourrey C."/>
            <person name="LaButti K."/>
            <person name="Lindquist E.A."/>
            <person name="Lipzen A."/>
            <person name="Lundell T."/>
            <person name="Morin E."/>
            <person name="Murat C."/>
            <person name="Sun H."/>
            <person name="Tunlid A."/>
            <person name="Henrissat B."/>
            <person name="Grigoriev I.V."/>
            <person name="Hibbett D.S."/>
            <person name="Martin F."/>
            <person name="Nordberg H.P."/>
            <person name="Cantor M.N."/>
            <person name="Hua S.X."/>
        </authorList>
    </citation>
    <scope>NUCLEOTIDE SEQUENCE [LARGE SCALE GENOMIC DNA]</scope>
    <source>
        <strain evidence="2 3">F 1598</strain>
    </source>
</reference>
<reference evidence="3" key="2">
    <citation type="submission" date="2015-01" db="EMBL/GenBank/DDBJ databases">
        <title>Evolutionary Origins and Diversification of the Mycorrhizal Mutualists.</title>
        <authorList>
            <consortium name="DOE Joint Genome Institute"/>
            <consortium name="Mycorrhizal Genomics Consortium"/>
            <person name="Kohler A."/>
            <person name="Kuo A."/>
            <person name="Nagy L.G."/>
            <person name="Floudas D."/>
            <person name="Copeland A."/>
            <person name="Barry K.W."/>
            <person name="Cichocki N."/>
            <person name="Veneault-Fourrey C."/>
            <person name="LaButti K."/>
            <person name="Lindquist E.A."/>
            <person name="Lipzen A."/>
            <person name="Lundell T."/>
            <person name="Morin E."/>
            <person name="Murat C."/>
            <person name="Riley R."/>
            <person name="Ohm R."/>
            <person name="Sun H."/>
            <person name="Tunlid A."/>
            <person name="Henrissat B."/>
            <person name="Grigoriev I.V."/>
            <person name="Hibbett D.S."/>
            <person name="Martin F."/>
        </authorList>
    </citation>
    <scope>NUCLEOTIDE SEQUENCE [LARGE SCALE GENOMIC DNA]</scope>
    <source>
        <strain evidence="3">F 1598</strain>
    </source>
</reference>
<evidence type="ECO:0000313" key="2">
    <source>
        <dbReference type="EMBL" id="KIM82615.1"/>
    </source>
</evidence>
<name>A0A0C3FDW9_PILCF</name>
<proteinExistence type="predicted"/>
<dbReference type="Proteomes" id="UP000054166">
    <property type="component" value="Unassembled WGS sequence"/>
</dbReference>
<sequence>MAVTSQIVNIWRIHTAHPTSACAHLPARLPIIDGIQYRGSSNQKRPVPVSDSTTESKYLT</sequence>